<dbReference type="Proteomes" id="UP000246145">
    <property type="component" value="Unassembled WGS sequence"/>
</dbReference>
<dbReference type="EMBL" id="QEKO01000004">
    <property type="protein sequence ID" value="PVY61477.1"/>
    <property type="molecule type" value="Genomic_DNA"/>
</dbReference>
<name>A0A2U1CKE3_9BURK</name>
<dbReference type="OrthoDB" id="8687836at2"/>
<gene>
    <name evidence="1" type="ORF">C7440_3030</name>
</gene>
<dbReference type="RefSeq" id="WP_017524657.1">
    <property type="nucleotide sequence ID" value="NZ_JACCEX010000004.1"/>
</dbReference>
<evidence type="ECO:0000313" key="1">
    <source>
        <dbReference type="EMBL" id="PVY61477.1"/>
    </source>
</evidence>
<protein>
    <submittedName>
        <fullName evidence="1">Uncharacterized protein</fullName>
    </submittedName>
</protein>
<comment type="caution">
    <text evidence="1">The sequence shown here is derived from an EMBL/GenBank/DDBJ whole genome shotgun (WGS) entry which is preliminary data.</text>
</comment>
<reference evidence="1 2" key="1">
    <citation type="submission" date="2018-04" db="EMBL/GenBank/DDBJ databases">
        <title>Genomic Encyclopedia of Type Strains, Phase IV (KMG-IV): sequencing the most valuable type-strain genomes for metagenomic binning, comparative biology and taxonomic classification.</title>
        <authorList>
            <person name="Goeker M."/>
        </authorList>
    </citation>
    <scope>NUCLEOTIDE SEQUENCE [LARGE SCALE GENOMIC DNA]</scope>
    <source>
        <strain evidence="1 2">DSM 10065</strain>
    </source>
</reference>
<sequence>MNEIIEQYWARALKITRQYESGEVNFADLTGLGDEFAASFIEQLNEMPEPLRARYCAGLETKLSTAIAQNGPDSNAGQAFSELRVSITRTPIY</sequence>
<organism evidence="1 2">
    <name type="scientific">Pusillimonas noertemannii</name>
    <dbReference type="NCBI Taxonomy" id="305977"/>
    <lineage>
        <taxon>Bacteria</taxon>
        <taxon>Pseudomonadati</taxon>
        <taxon>Pseudomonadota</taxon>
        <taxon>Betaproteobacteria</taxon>
        <taxon>Burkholderiales</taxon>
        <taxon>Alcaligenaceae</taxon>
        <taxon>Pusillimonas</taxon>
    </lineage>
</organism>
<dbReference type="AlphaFoldDB" id="A0A2U1CKE3"/>
<keyword evidence="2" id="KW-1185">Reference proteome</keyword>
<proteinExistence type="predicted"/>
<accession>A0A2U1CKE3</accession>
<evidence type="ECO:0000313" key="2">
    <source>
        <dbReference type="Proteomes" id="UP000246145"/>
    </source>
</evidence>